<dbReference type="OrthoDB" id="255819at2759"/>
<accession>A0A2A9M4B6</accession>
<keyword evidence="4" id="KW-0964">Secreted</keyword>
<dbReference type="PANTHER" id="PTHR11954:SF6">
    <property type="entry name" value="MACROPHAGE MIGRATION INHIBITORY FACTOR"/>
    <property type="match status" value="1"/>
</dbReference>
<evidence type="ECO:0000313" key="13">
    <source>
        <dbReference type="EMBL" id="PFH32064.1"/>
    </source>
</evidence>
<dbReference type="GO" id="GO:0005615">
    <property type="term" value="C:extracellular space"/>
    <property type="evidence" value="ECO:0007669"/>
    <property type="project" value="UniProtKB-KW"/>
</dbReference>
<dbReference type="PANTHER" id="PTHR11954">
    <property type="entry name" value="D-DOPACHROME DECARBOXYLASE"/>
    <property type="match status" value="1"/>
</dbReference>
<dbReference type="KEGG" id="bbes:BESB_020050"/>
<keyword evidence="5" id="KW-0413">Isomerase</keyword>
<dbReference type="GeneID" id="40307066"/>
<dbReference type="Gene3D" id="3.30.429.10">
    <property type="entry name" value="Macrophage Migration Inhibitory Factor"/>
    <property type="match status" value="1"/>
</dbReference>
<evidence type="ECO:0000256" key="10">
    <source>
        <dbReference type="ARBA" id="ARBA00041631"/>
    </source>
</evidence>
<dbReference type="GO" id="GO:0005125">
    <property type="term" value="F:cytokine activity"/>
    <property type="evidence" value="ECO:0007669"/>
    <property type="project" value="UniProtKB-KW"/>
</dbReference>
<comment type="catalytic activity">
    <reaction evidence="6">
        <text>3-phenylpyruvate = enol-phenylpyruvate</text>
        <dbReference type="Rhea" id="RHEA:17097"/>
        <dbReference type="ChEBI" id="CHEBI:16815"/>
        <dbReference type="ChEBI" id="CHEBI:18005"/>
        <dbReference type="EC" id="5.3.2.1"/>
    </reaction>
</comment>
<dbReference type="InterPro" id="IPR001398">
    <property type="entry name" value="Macrophage_inhib_fac"/>
</dbReference>
<reference evidence="13 14" key="1">
    <citation type="submission" date="2017-09" db="EMBL/GenBank/DDBJ databases">
        <title>Genome sequencing of Besnoitia besnoiti strain Bb-Ger1.</title>
        <authorList>
            <person name="Schares G."/>
            <person name="Venepally P."/>
            <person name="Lorenzi H.A."/>
        </authorList>
    </citation>
    <scope>NUCLEOTIDE SEQUENCE [LARGE SCALE GENOMIC DNA]</scope>
    <source>
        <strain evidence="13 14">Bb-Ger1</strain>
    </source>
</reference>
<comment type="catalytic activity">
    <reaction evidence="7">
        <text>L-dopachrome = 5,6-dihydroxyindole-2-carboxylate</text>
        <dbReference type="Rhea" id="RHEA:13041"/>
        <dbReference type="ChEBI" id="CHEBI:16875"/>
        <dbReference type="ChEBI" id="CHEBI:57509"/>
        <dbReference type="EC" id="5.3.3.12"/>
    </reaction>
</comment>
<dbReference type="SUPFAM" id="SSF55331">
    <property type="entry name" value="Tautomerase/MIF"/>
    <property type="match status" value="1"/>
</dbReference>
<evidence type="ECO:0000256" key="9">
    <source>
        <dbReference type="ARBA" id="ARBA00039086"/>
    </source>
</evidence>
<keyword evidence="3" id="KW-0202">Cytokine</keyword>
<dbReference type="STRING" id="94643.A0A2A9M4B6"/>
<evidence type="ECO:0000256" key="12">
    <source>
        <dbReference type="ARBA" id="ARBA00042730"/>
    </source>
</evidence>
<dbReference type="EC" id="5.3.3.12" evidence="8"/>
<dbReference type="EC" id="5.3.2.1" evidence="9"/>
<dbReference type="GO" id="GO:0050178">
    <property type="term" value="F:phenylpyruvate tautomerase activity"/>
    <property type="evidence" value="ECO:0007669"/>
    <property type="project" value="UniProtKB-EC"/>
</dbReference>
<evidence type="ECO:0000256" key="1">
    <source>
        <dbReference type="ARBA" id="ARBA00004613"/>
    </source>
</evidence>
<dbReference type="EMBL" id="NWUJ01000012">
    <property type="protein sequence ID" value="PFH32064.1"/>
    <property type="molecule type" value="Genomic_DNA"/>
</dbReference>
<comment type="subcellular location">
    <subcellularLocation>
        <location evidence="1">Secreted</location>
    </subcellularLocation>
</comment>
<dbReference type="RefSeq" id="XP_029216073.1">
    <property type="nucleotide sequence ID" value="XM_029360714.1"/>
</dbReference>
<dbReference type="Proteomes" id="UP000224006">
    <property type="component" value="Chromosome XI"/>
</dbReference>
<evidence type="ECO:0000256" key="8">
    <source>
        <dbReference type="ARBA" id="ARBA00038932"/>
    </source>
</evidence>
<evidence type="ECO:0000256" key="6">
    <source>
        <dbReference type="ARBA" id="ARBA00036735"/>
    </source>
</evidence>
<comment type="caution">
    <text evidence="13">The sequence shown here is derived from an EMBL/GenBank/DDBJ whole genome shotgun (WGS) entry which is preliminary data.</text>
</comment>
<keyword evidence="14" id="KW-1185">Reference proteome</keyword>
<sequence>MPNCMIYCPVAASEAQKDALLKDAEKALADAIGKPISYVMVGYVQAGHMRFGGSTEPCAFIQVASIGGLSGSVNNKISAALSSACERHLGVSKNRIFTTFTNKSASEWAMGERTFG</sequence>
<proteinExistence type="inferred from homology"/>
<dbReference type="VEuPathDB" id="ToxoDB:BESB_020050"/>
<protein>
    <recommendedName>
        <fullName evidence="12">L-dopachrome isomerase</fullName>
        <ecNumber evidence="9">5.3.2.1</ecNumber>
        <ecNumber evidence="8">5.3.3.12</ecNumber>
    </recommendedName>
    <alternativeName>
        <fullName evidence="10">L-dopachrome tautomerase</fullName>
    </alternativeName>
    <alternativeName>
        <fullName evidence="11">Phenylpyruvate tautomerase</fullName>
    </alternativeName>
</protein>
<name>A0A2A9M4B6_BESBE</name>
<organism evidence="13 14">
    <name type="scientific">Besnoitia besnoiti</name>
    <name type="common">Apicomplexan protozoan</name>
    <dbReference type="NCBI Taxonomy" id="94643"/>
    <lineage>
        <taxon>Eukaryota</taxon>
        <taxon>Sar</taxon>
        <taxon>Alveolata</taxon>
        <taxon>Apicomplexa</taxon>
        <taxon>Conoidasida</taxon>
        <taxon>Coccidia</taxon>
        <taxon>Eucoccidiorida</taxon>
        <taxon>Eimeriorina</taxon>
        <taxon>Sarcocystidae</taxon>
        <taxon>Besnoitia</taxon>
    </lineage>
</organism>
<gene>
    <name evidence="13" type="ORF">BESB_020050</name>
</gene>
<evidence type="ECO:0000313" key="14">
    <source>
        <dbReference type="Proteomes" id="UP000224006"/>
    </source>
</evidence>
<dbReference type="InterPro" id="IPR019829">
    <property type="entry name" value="Macrophage_inhib_fac_CS"/>
</dbReference>
<dbReference type="Pfam" id="PF01187">
    <property type="entry name" value="MIF"/>
    <property type="match status" value="1"/>
</dbReference>
<dbReference type="InterPro" id="IPR014347">
    <property type="entry name" value="Tautomerase/MIF_sf"/>
</dbReference>
<dbReference type="GO" id="GO:0004167">
    <property type="term" value="F:dopachrome isomerase activity"/>
    <property type="evidence" value="ECO:0007669"/>
    <property type="project" value="UniProtKB-EC"/>
</dbReference>
<evidence type="ECO:0000256" key="2">
    <source>
        <dbReference type="ARBA" id="ARBA00005851"/>
    </source>
</evidence>
<evidence type="ECO:0000256" key="7">
    <source>
        <dbReference type="ARBA" id="ARBA00036823"/>
    </source>
</evidence>
<evidence type="ECO:0000256" key="3">
    <source>
        <dbReference type="ARBA" id="ARBA00022514"/>
    </source>
</evidence>
<dbReference type="AlphaFoldDB" id="A0A2A9M4B6"/>
<comment type="similarity">
    <text evidence="2">Belongs to the MIF family.</text>
</comment>
<evidence type="ECO:0000256" key="4">
    <source>
        <dbReference type="ARBA" id="ARBA00022525"/>
    </source>
</evidence>
<evidence type="ECO:0000256" key="5">
    <source>
        <dbReference type="ARBA" id="ARBA00023235"/>
    </source>
</evidence>
<dbReference type="PROSITE" id="PS01158">
    <property type="entry name" value="MIF"/>
    <property type="match status" value="1"/>
</dbReference>
<evidence type="ECO:0000256" key="11">
    <source>
        <dbReference type="ARBA" id="ARBA00041912"/>
    </source>
</evidence>